<dbReference type="PANTHER" id="PTHR43625">
    <property type="entry name" value="AFLATOXIN B1 ALDEHYDE REDUCTASE"/>
    <property type="match status" value="1"/>
</dbReference>
<evidence type="ECO:0000313" key="3">
    <source>
        <dbReference type="EMBL" id="NMM95202.1"/>
    </source>
</evidence>
<dbReference type="Proteomes" id="UP000532194">
    <property type="component" value="Unassembled WGS sequence"/>
</dbReference>
<feature type="domain" description="NADP-dependent oxidoreductase" evidence="2">
    <location>
        <begin position="15"/>
        <end position="287"/>
    </location>
</feature>
<evidence type="ECO:0000313" key="4">
    <source>
        <dbReference type="Proteomes" id="UP000532194"/>
    </source>
</evidence>
<accession>A0A7Y0ERP9</accession>
<dbReference type="AlphaFoldDB" id="A0A7Y0ERP9"/>
<organism evidence="3 4">
    <name type="scientific">Bifidobacterium oedipodis</name>
    <dbReference type="NCBI Taxonomy" id="2675322"/>
    <lineage>
        <taxon>Bacteria</taxon>
        <taxon>Bacillati</taxon>
        <taxon>Actinomycetota</taxon>
        <taxon>Actinomycetes</taxon>
        <taxon>Bifidobacteriales</taxon>
        <taxon>Bifidobacteriaceae</taxon>
        <taxon>Bifidobacterium</taxon>
    </lineage>
</organism>
<dbReference type="InterPro" id="IPR036812">
    <property type="entry name" value="NAD(P)_OxRdtase_dom_sf"/>
</dbReference>
<dbReference type="GO" id="GO:0005737">
    <property type="term" value="C:cytoplasm"/>
    <property type="evidence" value="ECO:0007669"/>
    <property type="project" value="TreeGrafter"/>
</dbReference>
<comment type="caution">
    <text evidence="3">The sequence shown here is derived from an EMBL/GenBank/DDBJ whole genome shotgun (WGS) entry which is preliminary data.</text>
</comment>
<dbReference type="Gene3D" id="3.20.20.100">
    <property type="entry name" value="NADP-dependent oxidoreductase domain"/>
    <property type="match status" value="1"/>
</dbReference>
<gene>
    <name evidence="3" type="ORF">G1C95_2390</name>
</gene>
<dbReference type="InterPro" id="IPR023210">
    <property type="entry name" value="NADP_OxRdtase_dom"/>
</dbReference>
<dbReference type="SUPFAM" id="SSF51430">
    <property type="entry name" value="NAD(P)-linked oxidoreductase"/>
    <property type="match status" value="1"/>
</dbReference>
<sequence length="289" mass="32250">MALHRNIGPFDTTAIGIGEMGLTIEGHPNHEQGLETIHAALDAGARMIDTAWSYYAPGEDEQTGERLTREALETWNGPRKDVLVATKVGLRRDFDEHGKPIWPRDGKPEHVIAYGKQSAMALGVDTIDLLYMHRHDPEVPYNESIEGIKELLDEGVAQYAGVSNVTIEQLDIARAILGDKLIAVQNQFSPVHLETRDTLDYCAKLGLAFICWSPLGGFRHPYDERLLDPFREVADARGISWQQVVLAWELAQGEHMFVIPGCHRPATILDSLKADQLQLTDEELAKLGW</sequence>
<dbReference type="RefSeq" id="WP_169173198.1">
    <property type="nucleotide sequence ID" value="NZ_JAAIII010000010.1"/>
</dbReference>
<proteinExistence type="predicted"/>
<reference evidence="3 4" key="1">
    <citation type="submission" date="2020-02" db="EMBL/GenBank/DDBJ databases">
        <title>Characterization of phylogenetic diversity of novel bifidobacterial species isolated in Czech ZOOs.</title>
        <authorList>
            <person name="Lugli G.A."/>
            <person name="Vera N.B."/>
            <person name="Ventura M."/>
        </authorList>
    </citation>
    <scope>NUCLEOTIDE SEQUENCE [LARGE SCALE GENOMIC DNA]</scope>
    <source>
        <strain evidence="3 4">DSM 109957</strain>
    </source>
</reference>
<protein>
    <submittedName>
        <fullName evidence="3">Aldo/keto reductase</fullName>
    </submittedName>
</protein>
<name>A0A7Y0ERP9_9BIFI</name>
<keyword evidence="1" id="KW-0560">Oxidoreductase</keyword>
<dbReference type="PANTHER" id="PTHR43625:SF40">
    <property type="entry name" value="ALDO-KETO REDUCTASE YAKC [NADP(+)]"/>
    <property type="match status" value="1"/>
</dbReference>
<dbReference type="CDD" id="cd19088">
    <property type="entry name" value="AKR_AKR13B1"/>
    <property type="match status" value="1"/>
</dbReference>
<keyword evidence="4" id="KW-1185">Reference proteome</keyword>
<evidence type="ECO:0000256" key="1">
    <source>
        <dbReference type="ARBA" id="ARBA00023002"/>
    </source>
</evidence>
<dbReference type="EMBL" id="JAAIII010000010">
    <property type="protein sequence ID" value="NMM95202.1"/>
    <property type="molecule type" value="Genomic_DNA"/>
</dbReference>
<dbReference type="Pfam" id="PF00248">
    <property type="entry name" value="Aldo_ket_red"/>
    <property type="match status" value="1"/>
</dbReference>
<evidence type="ECO:0000259" key="2">
    <source>
        <dbReference type="Pfam" id="PF00248"/>
    </source>
</evidence>
<dbReference type="InterPro" id="IPR050791">
    <property type="entry name" value="Aldo-Keto_reductase"/>
</dbReference>
<dbReference type="GO" id="GO:0016491">
    <property type="term" value="F:oxidoreductase activity"/>
    <property type="evidence" value="ECO:0007669"/>
    <property type="project" value="UniProtKB-KW"/>
</dbReference>